<feature type="compositionally biased region" description="Basic and acidic residues" evidence="1">
    <location>
        <begin position="233"/>
        <end position="242"/>
    </location>
</feature>
<feature type="region of interest" description="Disordered" evidence="1">
    <location>
        <begin position="87"/>
        <end position="124"/>
    </location>
</feature>
<dbReference type="InterPro" id="IPR000225">
    <property type="entry name" value="Armadillo"/>
</dbReference>
<feature type="compositionally biased region" description="Low complexity" evidence="1">
    <location>
        <begin position="101"/>
        <end position="115"/>
    </location>
</feature>
<dbReference type="PANTHER" id="PTHR23315:SF7">
    <property type="entry name" value="U-BOX DOMAIN-CONTAINING PROTEIN 4"/>
    <property type="match status" value="1"/>
</dbReference>
<feature type="compositionally biased region" description="Basic residues" evidence="1">
    <location>
        <begin position="89"/>
        <end position="100"/>
    </location>
</feature>
<dbReference type="PANTHER" id="PTHR23315">
    <property type="entry name" value="U BOX DOMAIN-CONTAINING"/>
    <property type="match status" value="1"/>
</dbReference>
<evidence type="ECO:0000313" key="3">
    <source>
        <dbReference type="Proteomes" id="UP001141327"/>
    </source>
</evidence>
<protein>
    <recommendedName>
        <fullName evidence="4">PB1 domain-containing protein</fullName>
    </recommendedName>
</protein>
<evidence type="ECO:0000313" key="2">
    <source>
        <dbReference type="EMBL" id="KAJ4459445.1"/>
    </source>
</evidence>
<dbReference type="Gene3D" id="1.25.10.10">
    <property type="entry name" value="Leucine-rich Repeat Variant"/>
    <property type="match status" value="1"/>
</dbReference>
<proteinExistence type="predicted"/>
<organism evidence="2 3">
    <name type="scientific">Paratrimastix pyriformis</name>
    <dbReference type="NCBI Taxonomy" id="342808"/>
    <lineage>
        <taxon>Eukaryota</taxon>
        <taxon>Metamonada</taxon>
        <taxon>Preaxostyla</taxon>
        <taxon>Paratrimastigidae</taxon>
        <taxon>Paratrimastix</taxon>
    </lineage>
</organism>
<comment type="caution">
    <text evidence="2">The sequence shown here is derived from an EMBL/GenBank/DDBJ whole genome shotgun (WGS) entry which is preliminary data.</text>
</comment>
<gene>
    <name evidence="2" type="ORF">PAPYR_4491</name>
</gene>
<dbReference type="EMBL" id="JAPMOS010000019">
    <property type="protein sequence ID" value="KAJ4459445.1"/>
    <property type="molecule type" value="Genomic_DNA"/>
</dbReference>
<accession>A0ABQ8UJQ0</accession>
<dbReference type="Proteomes" id="UP001141327">
    <property type="component" value="Unassembled WGS sequence"/>
</dbReference>
<dbReference type="SUPFAM" id="SSF48371">
    <property type="entry name" value="ARM repeat"/>
    <property type="match status" value="1"/>
</dbReference>
<keyword evidence="3" id="KW-1185">Reference proteome</keyword>
<dbReference type="InterPro" id="IPR016024">
    <property type="entry name" value="ARM-type_fold"/>
</dbReference>
<dbReference type="InterPro" id="IPR011989">
    <property type="entry name" value="ARM-like"/>
</dbReference>
<sequence length="580" mass="62041">MATGSDKVLLVLLVEGARNRRVLFHKNVGFEALKSMLAREFAPESVVEITYSLSDGNVFAIAADDSLEAYWQENPLPPLKITLTSVAASRHRQQAHRRRQPGQQQQQPLEPSQHPNPIRGAEPLPPLAMCTLRLEAIGLPPRTVEIAPDRVEAMRLEEFMGLLAAQFEGRPVAGAPAIGSAPEAVTGLVDSAESLHSVLRASLAQPVVLQVPLRPLPPTAAKAERKKLKRQKQKEQQKEQKKQPPLPRRINRPLLLITGEAAAPGLREDPVDGETGGIETAADSSGGSDVPADDPSRVSWLLFETVRLVQDEKSVTPPERARLVASVAKLLTTVRTDLPTSNPSLAELLFVVVGRLAVDPESRAAFGRAGVVGPLVSMLTGLPTSNPASAEWLFGDIANLAIDSENRTSFGQAGVVGPLVKFLVAHPNLPTTHPAVAEKLLGAIRTISMEAENRAAFGRAGVIGPLVGLLNAHPDLPATNPAVAEVLLDTIARLSEDPANVASFCRAGVVAPLVRLLSRLPTASPGVTNQLLRVVIRLSADPNLCSCLAAACPQLERFPGANPELVRIVWGLFADHRPRL</sequence>
<evidence type="ECO:0008006" key="4">
    <source>
        <dbReference type="Google" id="ProtNLM"/>
    </source>
</evidence>
<name>A0ABQ8UJQ0_9EUKA</name>
<evidence type="ECO:0000256" key="1">
    <source>
        <dbReference type="SAM" id="MobiDB-lite"/>
    </source>
</evidence>
<reference evidence="2" key="1">
    <citation type="journal article" date="2022" name="bioRxiv">
        <title>Genomics of Preaxostyla Flagellates Illuminates Evolutionary Transitions and the Path Towards Mitochondrial Loss.</title>
        <authorList>
            <person name="Novak L.V.F."/>
            <person name="Treitli S.C."/>
            <person name="Pyrih J."/>
            <person name="Halakuc P."/>
            <person name="Pipaliya S.V."/>
            <person name="Vacek V."/>
            <person name="Brzon O."/>
            <person name="Soukal P."/>
            <person name="Eme L."/>
            <person name="Dacks J.B."/>
            <person name="Karnkowska A."/>
            <person name="Elias M."/>
            <person name="Hampl V."/>
        </authorList>
    </citation>
    <scope>NUCLEOTIDE SEQUENCE</scope>
    <source>
        <strain evidence="2">RCP-MX</strain>
    </source>
</reference>
<dbReference type="SMART" id="SM00185">
    <property type="entry name" value="ARM"/>
    <property type="match status" value="3"/>
</dbReference>
<feature type="region of interest" description="Disordered" evidence="1">
    <location>
        <begin position="221"/>
        <end position="293"/>
    </location>
</feature>